<organism evidence="1 2">
    <name type="scientific">Paraglaciecola psychrophila 170</name>
    <dbReference type="NCBI Taxonomy" id="1129794"/>
    <lineage>
        <taxon>Bacteria</taxon>
        <taxon>Pseudomonadati</taxon>
        <taxon>Pseudomonadota</taxon>
        <taxon>Gammaproteobacteria</taxon>
        <taxon>Alteromonadales</taxon>
        <taxon>Alteromonadaceae</taxon>
        <taxon>Paraglaciecola</taxon>
    </lineage>
</organism>
<dbReference type="STRING" id="1129794.C427_2545"/>
<dbReference type="AlphaFoldDB" id="K7A4A0"/>
<protein>
    <submittedName>
        <fullName evidence="1">Uncharacterized protein</fullName>
    </submittedName>
</protein>
<dbReference type="PATRIC" id="fig|1129794.4.peg.2525"/>
<gene>
    <name evidence="1" type="ORF">C427_2545</name>
</gene>
<evidence type="ECO:0000313" key="2">
    <source>
        <dbReference type="Proteomes" id="UP000011864"/>
    </source>
</evidence>
<evidence type="ECO:0000313" key="1">
    <source>
        <dbReference type="EMBL" id="AGH44654.1"/>
    </source>
</evidence>
<accession>K7A4A0</accession>
<sequence>MLRTRHPCLFSKSIPALRPTFLLQPKKVGKKGRSPLKFLTAQKGLF</sequence>
<dbReference type="EMBL" id="CP003837">
    <property type="protein sequence ID" value="AGH44654.1"/>
    <property type="molecule type" value="Genomic_DNA"/>
</dbReference>
<dbReference type="HOGENOM" id="CLU_3186886_0_0_6"/>
<keyword evidence="2" id="KW-1185">Reference proteome</keyword>
<dbReference type="Proteomes" id="UP000011864">
    <property type="component" value="Chromosome"/>
</dbReference>
<dbReference type="KEGG" id="gps:C427_2545"/>
<reference evidence="1 2" key="1">
    <citation type="journal article" date="2013" name="Genome Announc.">
        <title>Complete Genome Sequence of Glaciecola psychrophila Strain 170T.</title>
        <authorList>
            <person name="Yin J."/>
            <person name="Chen J."/>
            <person name="Liu G."/>
            <person name="Yu Y."/>
            <person name="Song L."/>
            <person name="Wang X."/>
            <person name="Qu X."/>
        </authorList>
    </citation>
    <scope>NUCLEOTIDE SEQUENCE [LARGE SCALE GENOMIC DNA]</scope>
    <source>
        <strain evidence="1 2">170</strain>
    </source>
</reference>
<name>K7A4A0_9ALTE</name>
<proteinExistence type="predicted"/>